<sequence length="475" mass="50044">MERLAELHTKLVEITDTIVSLAWGPPLVVLLVGGGLFLTIYSRGIPFLRIRHAVDVLRGKFDDPDDPGEITHLQALATALASTVGVGNIGGVAIAISQGGAGAVFWMWVAAFVGMATKFFTCTLACMYRKVDESSIPQGGPMYFIEVGLGPKFKPLAIMFSVCGLVGCLAMLQANQLTVVLEPIWSAIGVGGPEQPLDGKQVPGQQIPIASYFSAVLIAAVVAVVVFGGLRRLVKFSEKLVPTMCGIYVLGALAVLAMRFDRLPGVLLSIVQEALSPEAIWGGAAGSVIIIGVKRAAFSNEAGVGTAAMAHGAAKTDEPVREGLVAMLGPLIDTLIVCSMTALVILASDLDVGQRNNLEGVALTSAAFESVLGATGAWLVTIAVILFSVTTMFGYSYYGRKCMTYLVGHHRGHLYNYIYIASLAVGAIVSVTIVVNVIDAAYAMMAIPTMTGALLLSPRVMKAARDYFARFDAGQ</sequence>
<evidence type="ECO:0000256" key="4">
    <source>
        <dbReference type="ARBA" id="ARBA00022475"/>
    </source>
</evidence>
<dbReference type="PANTHER" id="PTHR30330:SF3">
    <property type="entry name" value="TRANSCRIPTIONAL REGULATOR, LRP FAMILY"/>
    <property type="match status" value="1"/>
</dbReference>
<proteinExistence type="inferred from homology"/>
<feature type="transmembrane region" description="Helical" evidence="8">
    <location>
        <begin position="75"/>
        <end position="97"/>
    </location>
</feature>
<dbReference type="Gene3D" id="1.20.1740.10">
    <property type="entry name" value="Amino acid/polyamine transporter I"/>
    <property type="match status" value="1"/>
</dbReference>
<dbReference type="EMBL" id="JAMXLR010000076">
    <property type="protein sequence ID" value="MCO6046537.1"/>
    <property type="molecule type" value="Genomic_DNA"/>
</dbReference>
<dbReference type="Pfam" id="PF01235">
    <property type="entry name" value="Na_Ala_symp"/>
    <property type="match status" value="1"/>
</dbReference>
<feature type="transmembrane region" description="Helical" evidence="8">
    <location>
        <begin position="209"/>
        <end position="228"/>
    </location>
</feature>
<organism evidence="9 10">
    <name type="scientific">Aeoliella straminimaris</name>
    <dbReference type="NCBI Taxonomy" id="2954799"/>
    <lineage>
        <taxon>Bacteria</taxon>
        <taxon>Pseudomonadati</taxon>
        <taxon>Planctomycetota</taxon>
        <taxon>Planctomycetia</taxon>
        <taxon>Pirellulales</taxon>
        <taxon>Lacipirellulaceae</taxon>
        <taxon>Aeoliella</taxon>
    </lineage>
</organism>
<evidence type="ECO:0000256" key="1">
    <source>
        <dbReference type="ARBA" id="ARBA00004651"/>
    </source>
</evidence>
<evidence type="ECO:0000313" key="10">
    <source>
        <dbReference type="Proteomes" id="UP001155241"/>
    </source>
</evidence>
<feature type="transmembrane region" description="Helical" evidence="8">
    <location>
        <begin position="441"/>
        <end position="461"/>
    </location>
</feature>
<dbReference type="NCBIfam" id="TIGR00835">
    <property type="entry name" value="agcS"/>
    <property type="match status" value="1"/>
</dbReference>
<comment type="subcellular location">
    <subcellularLocation>
        <location evidence="1 8">Cell membrane</location>
        <topology evidence="1 8">Multi-pass membrane protein</topology>
    </subcellularLocation>
</comment>
<evidence type="ECO:0000256" key="5">
    <source>
        <dbReference type="ARBA" id="ARBA00022692"/>
    </source>
</evidence>
<protein>
    <submittedName>
        <fullName evidence="9">Alanine:cation symporter family protein</fullName>
    </submittedName>
</protein>
<feature type="transmembrane region" description="Helical" evidence="8">
    <location>
        <begin position="414"/>
        <end position="435"/>
    </location>
</feature>
<evidence type="ECO:0000256" key="6">
    <source>
        <dbReference type="ARBA" id="ARBA00022989"/>
    </source>
</evidence>
<keyword evidence="4 8" id="KW-1003">Cell membrane</keyword>
<keyword evidence="3 8" id="KW-0813">Transport</keyword>
<comment type="similarity">
    <text evidence="2 8">Belongs to the alanine or glycine:cation symporter (AGCS) (TC 2.A.25) family.</text>
</comment>
<feature type="transmembrane region" description="Helical" evidence="8">
    <location>
        <begin position="103"/>
        <end position="128"/>
    </location>
</feature>
<evidence type="ECO:0000256" key="3">
    <source>
        <dbReference type="ARBA" id="ARBA00022448"/>
    </source>
</evidence>
<keyword evidence="10" id="KW-1185">Reference proteome</keyword>
<dbReference type="Proteomes" id="UP001155241">
    <property type="component" value="Unassembled WGS sequence"/>
</dbReference>
<evidence type="ECO:0000313" key="9">
    <source>
        <dbReference type="EMBL" id="MCO6046537.1"/>
    </source>
</evidence>
<keyword evidence="6 8" id="KW-1133">Transmembrane helix</keyword>
<feature type="transmembrane region" description="Helical" evidence="8">
    <location>
        <begin position="240"/>
        <end position="260"/>
    </location>
</feature>
<gene>
    <name evidence="9" type="ORF">NG895_21780</name>
</gene>
<dbReference type="AlphaFoldDB" id="A0A9X2FEG8"/>
<keyword evidence="5 8" id="KW-0812">Transmembrane</keyword>
<dbReference type="InterPro" id="IPR001463">
    <property type="entry name" value="Na/Ala_symport"/>
</dbReference>
<dbReference type="GO" id="GO:0005886">
    <property type="term" value="C:plasma membrane"/>
    <property type="evidence" value="ECO:0007669"/>
    <property type="project" value="UniProtKB-SubCell"/>
</dbReference>
<keyword evidence="7 8" id="KW-0472">Membrane</keyword>
<dbReference type="RefSeq" id="WP_252854652.1">
    <property type="nucleotide sequence ID" value="NZ_JAMXLR010000076.1"/>
</dbReference>
<dbReference type="PANTHER" id="PTHR30330">
    <property type="entry name" value="AGSS FAMILY TRANSPORTER, SODIUM-ALANINE"/>
    <property type="match status" value="1"/>
</dbReference>
<comment type="caution">
    <text evidence="9">The sequence shown here is derived from an EMBL/GenBank/DDBJ whole genome shotgun (WGS) entry which is preliminary data.</text>
</comment>
<evidence type="ECO:0000256" key="2">
    <source>
        <dbReference type="ARBA" id="ARBA00009261"/>
    </source>
</evidence>
<dbReference type="GO" id="GO:0005283">
    <property type="term" value="F:amino acid:sodium symporter activity"/>
    <property type="evidence" value="ECO:0007669"/>
    <property type="project" value="InterPro"/>
</dbReference>
<dbReference type="PROSITE" id="PS00873">
    <property type="entry name" value="NA_ALANINE_SYMP"/>
    <property type="match status" value="1"/>
</dbReference>
<name>A0A9X2FEG8_9BACT</name>
<feature type="transmembrane region" description="Helical" evidence="8">
    <location>
        <begin position="20"/>
        <end position="41"/>
    </location>
</feature>
<feature type="transmembrane region" description="Helical" evidence="8">
    <location>
        <begin position="324"/>
        <end position="347"/>
    </location>
</feature>
<dbReference type="PRINTS" id="PR00175">
    <property type="entry name" value="NAALASMPORT"/>
</dbReference>
<reference evidence="9" key="1">
    <citation type="submission" date="2022-06" db="EMBL/GenBank/DDBJ databases">
        <title>Aeoliella straminimaris, a novel planctomycete from sediments.</title>
        <authorList>
            <person name="Vitorino I.R."/>
            <person name="Lage O.M."/>
        </authorList>
    </citation>
    <scope>NUCLEOTIDE SEQUENCE</scope>
    <source>
        <strain evidence="9">ICT_H6.2</strain>
    </source>
</reference>
<evidence type="ECO:0000256" key="7">
    <source>
        <dbReference type="ARBA" id="ARBA00023136"/>
    </source>
</evidence>
<accession>A0A9X2FEG8</accession>
<feature type="transmembrane region" description="Helical" evidence="8">
    <location>
        <begin position="367"/>
        <end position="393"/>
    </location>
</feature>
<keyword evidence="8" id="KW-0769">Symport</keyword>
<feature type="transmembrane region" description="Helical" evidence="8">
    <location>
        <begin position="156"/>
        <end position="174"/>
    </location>
</feature>
<evidence type="ECO:0000256" key="8">
    <source>
        <dbReference type="RuleBase" id="RU363064"/>
    </source>
</evidence>